<name>A0A815KPB1_9BILA</name>
<evidence type="ECO:0000313" key="1">
    <source>
        <dbReference type="EMBL" id="CAF1398274.1"/>
    </source>
</evidence>
<proteinExistence type="predicted"/>
<accession>A0A815KPB1</accession>
<dbReference type="EMBL" id="CAJNOE010001185">
    <property type="protein sequence ID" value="CAF1398274.1"/>
    <property type="molecule type" value="Genomic_DNA"/>
</dbReference>
<evidence type="ECO:0000313" key="2">
    <source>
        <dbReference type="Proteomes" id="UP000663860"/>
    </source>
</evidence>
<comment type="caution">
    <text evidence="1">The sequence shown here is derived from an EMBL/GenBank/DDBJ whole genome shotgun (WGS) entry which is preliminary data.</text>
</comment>
<dbReference type="AlphaFoldDB" id="A0A815KPB1"/>
<organism evidence="1 2">
    <name type="scientific">Adineta steineri</name>
    <dbReference type="NCBI Taxonomy" id="433720"/>
    <lineage>
        <taxon>Eukaryota</taxon>
        <taxon>Metazoa</taxon>
        <taxon>Spiralia</taxon>
        <taxon>Gnathifera</taxon>
        <taxon>Rotifera</taxon>
        <taxon>Eurotatoria</taxon>
        <taxon>Bdelloidea</taxon>
        <taxon>Adinetida</taxon>
        <taxon>Adinetidae</taxon>
        <taxon>Adineta</taxon>
    </lineage>
</organism>
<protein>
    <submittedName>
        <fullName evidence="1">Uncharacterized protein</fullName>
    </submittedName>
</protein>
<dbReference type="Proteomes" id="UP000663860">
    <property type="component" value="Unassembled WGS sequence"/>
</dbReference>
<sequence>MFQAKKSSLEILTEHFTKYLVFFCLVKTHREPQRAVCTAVIKHYECQRGACKNRCGGDCFFGRLLTGGRVCYSFAYRNYVRDRCPKCLDHNALYQCKECDDVSCYMCCFTVTA</sequence>
<gene>
    <name evidence="1" type="ORF">IZO911_LOCUS39344</name>
</gene>
<reference evidence="1" key="1">
    <citation type="submission" date="2021-02" db="EMBL/GenBank/DDBJ databases">
        <authorList>
            <person name="Nowell W R."/>
        </authorList>
    </citation>
    <scope>NUCLEOTIDE SEQUENCE</scope>
</reference>